<gene>
    <name evidence="2" type="ORF">AK812_SmicGene35275</name>
</gene>
<proteinExistence type="predicted"/>
<keyword evidence="3" id="KW-1185">Reference proteome</keyword>
<evidence type="ECO:0000256" key="1">
    <source>
        <dbReference type="SAM" id="MobiDB-lite"/>
    </source>
</evidence>
<organism evidence="2 3">
    <name type="scientific">Symbiodinium microadriaticum</name>
    <name type="common">Dinoflagellate</name>
    <name type="synonym">Zooxanthella microadriatica</name>
    <dbReference type="NCBI Taxonomy" id="2951"/>
    <lineage>
        <taxon>Eukaryota</taxon>
        <taxon>Sar</taxon>
        <taxon>Alveolata</taxon>
        <taxon>Dinophyceae</taxon>
        <taxon>Suessiales</taxon>
        <taxon>Symbiodiniaceae</taxon>
        <taxon>Symbiodinium</taxon>
    </lineage>
</organism>
<accession>A0A1Q9CM03</accession>
<reference evidence="2 3" key="1">
    <citation type="submission" date="2016-02" db="EMBL/GenBank/DDBJ databases">
        <title>Genome analysis of coral dinoflagellate symbionts highlights evolutionary adaptations to a symbiotic lifestyle.</title>
        <authorList>
            <person name="Aranda M."/>
            <person name="Li Y."/>
            <person name="Liew Y.J."/>
            <person name="Baumgarten S."/>
            <person name="Simakov O."/>
            <person name="Wilson M."/>
            <person name="Piel J."/>
            <person name="Ashoor H."/>
            <person name="Bougouffa S."/>
            <person name="Bajic V.B."/>
            <person name="Ryu T."/>
            <person name="Ravasi T."/>
            <person name="Bayer T."/>
            <person name="Micklem G."/>
            <person name="Kim H."/>
            <person name="Bhak J."/>
            <person name="Lajeunesse T.C."/>
            <person name="Voolstra C.R."/>
        </authorList>
    </citation>
    <scope>NUCLEOTIDE SEQUENCE [LARGE SCALE GENOMIC DNA]</scope>
    <source>
        <strain evidence="2 3">CCMP2467</strain>
    </source>
</reference>
<feature type="region of interest" description="Disordered" evidence="1">
    <location>
        <begin position="1"/>
        <end position="31"/>
    </location>
</feature>
<feature type="region of interest" description="Disordered" evidence="1">
    <location>
        <begin position="498"/>
        <end position="517"/>
    </location>
</feature>
<name>A0A1Q9CM03_SYMMI</name>
<sequence length="1366" mass="152873">MTGSFPASFDGGKADESPPTSQSDKIRVPGSRASTYTGAGFFNGVFRKLLRVGSGLGHFARSLVSHDFAYCTTMSTASTTNLPAAGFPMPLPFPEVMKDAGDSGGVSDSEAALKRGVNSVVLVLDYLHLGRPRRAPSFLRIGARLRQKQWDTVSWLKECARVWIETEAIGKKLGAIPAQLPPSEAAGHIVGQSRSSSLTAFKTIEPSRLQFLGAPTFDPRPYLDPLTRAVFEDPDAFAVPLQQYTGELPRVRVHSSYDKKIQLFRMLDQTHRLKLLPPKDVNPALCAGLFSVVKNAQKDRLILDARPRNCLELPVERWIGSLASAEVNYSAEEAQYLEADHINEIYHEVYCVDRSDEPFLWPTLRWMWLGKAWERMHGQLEAEMELPEGEECFKSNPFWEILAEVPAYSEVFSRPARRSRHRNIGELRAVVAAEQRLGRMSAHRRELFGIDSQVTLGVLLKGRSASTSLNRVLQQSVPNMLGFDIYLEPMYFETSRNRADGPSRGATVPPPSRQAPSWWQEVERGDFERFDRWRAHYSIDDHTLSGLPDFAELNQGVPLRPTLSVEFEAAEVEVEPRVTVTPTEIIAEVNYGAIPPATAWPEIAAALSTFNRKQVVLGKGRTWPPQEPGFLDLYSGTRGVPRALRQLGASWTLCFDIAGGQHQDLGVPALQEKLMWLLRSGAFIGMGAAPMCSSFSTAVTPPIRSSLEPYGMQSASGRMQVRMREGNAHALWTLRMAQACHELQIGFWVENPASSWMFRLPEWESWVRDAAEVDRWVVDFCQPGLIDCAREITPHIQLRGLARDIAAQLLDHSRKSALCCTSSCACQSCSRIGEAKNPGPPRRRLVSRTGELDAVPLVSERTVALQQRVWDKFRDWLHGRLCPATVASLFTLPSLVALFLAEFGTELYRNGEPIHLFRHLVASAPRKIIGIKPYLSVSWDMLSRWEIVEPAEHRVPVPEVVVHAMLAIALGWGWDRFAGTLALIFYSIARPGEVLRGFRSQLALPRDLLATDYSSPPRPWRLSGLLGAIAELRHAMALRLCRVAKMCSGGVMTQTRLDVLLLSPHLRPPISQLYLREATGFYASRIHYFKGKNWQLRSLKDGHGCFFIVPVIVSTGGSAYNRPIISDILLKHFIPKFDRAIWGEKSTKGKIHLPTPLGDNFNLAAQGWNDAREKELDNMAKEEAIMYNLMGHELADVIVACNELARNLQAMRERKKREDYLHEYYNDTVEATASGFKHVGATADGIKREVESMMLDPMTRRSGCRRCRQGLHRDLHQRRRSVISPRWCRDDRSSHGPRGLETRGSWPLPLGRRGRCALRHLSPVLALGGPSQRWDAPPLGHKLSDNLGPSAGRVPAPLRLRSSETK</sequence>
<evidence type="ECO:0000313" key="2">
    <source>
        <dbReference type="EMBL" id="OLP83917.1"/>
    </source>
</evidence>
<feature type="region of interest" description="Disordered" evidence="1">
    <location>
        <begin position="1329"/>
        <end position="1366"/>
    </location>
</feature>
<dbReference type="EMBL" id="LSRX01001083">
    <property type="protein sequence ID" value="OLP83917.1"/>
    <property type="molecule type" value="Genomic_DNA"/>
</dbReference>
<protein>
    <submittedName>
        <fullName evidence="2">Uncharacterized protein</fullName>
    </submittedName>
</protein>
<comment type="caution">
    <text evidence="2">The sequence shown here is derived from an EMBL/GenBank/DDBJ whole genome shotgun (WGS) entry which is preliminary data.</text>
</comment>
<dbReference type="Proteomes" id="UP000186817">
    <property type="component" value="Unassembled WGS sequence"/>
</dbReference>
<evidence type="ECO:0000313" key="3">
    <source>
        <dbReference type="Proteomes" id="UP000186817"/>
    </source>
</evidence>